<feature type="transmembrane region" description="Helical" evidence="2">
    <location>
        <begin position="171"/>
        <end position="189"/>
    </location>
</feature>
<proteinExistence type="predicted"/>
<name>A0A1I7URM7_9PELO</name>
<evidence type="ECO:0000313" key="4">
    <source>
        <dbReference type="WBParaSite" id="Csp11.Scaffold630.g18660.t1"/>
    </source>
</evidence>
<feature type="region of interest" description="Disordered" evidence="1">
    <location>
        <begin position="261"/>
        <end position="283"/>
    </location>
</feature>
<keyword evidence="3" id="KW-1185">Reference proteome</keyword>
<keyword evidence="2" id="KW-1133">Transmembrane helix</keyword>
<reference evidence="4" key="1">
    <citation type="submission" date="2016-11" db="UniProtKB">
        <authorList>
            <consortium name="WormBaseParasite"/>
        </authorList>
    </citation>
    <scope>IDENTIFICATION</scope>
</reference>
<dbReference type="Proteomes" id="UP000095282">
    <property type="component" value="Unplaced"/>
</dbReference>
<accession>A0A1I7URM7</accession>
<evidence type="ECO:0000256" key="2">
    <source>
        <dbReference type="SAM" id="Phobius"/>
    </source>
</evidence>
<dbReference type="WBParaSite" id="Csp11.Scaffold630.g18660.t1">
    <property type="protein sequence ID" value="Csp11.Scaffold630.g18660.t1"/>
    <property type="gene ID" value="Csp11.Scaffold630.g18660"/>
</dbReference>
<organism evidence="3 4">
    <name type="scientific">Caenorhabditis tropicalis</name>
    <dbReference type="NCBI Taxonomy" id="1561998"/>
    <lineage>
        <taxon>Eukaryota</taxon>
        <taxon>Metazoa</taxon>
        <taxon>Ecdysozoa</taxon>
        <taxon>Nematoda</taxon>
        <taxon>Chromadorea</taxon>
        <taxon>Rhabditida</taxon>
        <taxon>Rhabditina</taxon>
        <taxon>Rhabditomorpha</taxon>
        <taxon>Rhabditoidea</taxon>
        <taxon>Rhabditidae</taxon>
        <taxon>Peloderinae</taxon>
        <taxon>Caenorhabditis</taxon>
    </lineage>
</organism>
<keyword evidence="2" id="KW-0472">Membrane</keyword>
<sequence>MEVKKKCEEAAKYRVSFYDKIKAGWTSQSLEDTKMVHWLYRIFYMAPSDQDVQVFEWHNFYDVYHDFPMRIHIDNKEDHTKCASMADIMNWFNKPEKDRNALRRMGKSPQKIYCLGCKTEEEKEFLSLMALKKMETKKESPAPSSPSIQPISVKAAHKLGMNTLEMADASLSWYLYLFFILYFIILFSTNQPSQQVQNKLLTSVIGLPLRRSASALLFPVSDLLEQHCVKESESVISDLSKCEKSASFSNLNAAPKTAVPSIVTGDKPKAQNPDGPVRKNGTVDTPILKQSEAHKRSIAKRRKHEKLLKASEWGRITNEDKATLVEIKIRQRLLLIQHYIRGWESMGVKDNCIAKWLYDDLNAPLHTRRFASFEYHHFIPSHVIQFPANCEQNSSSIQKTYLSGQRTNGEFRGTFGDVLVQPEVKLISKSCLISPTEKWVSENKN</sequence>
<evidence type="ECO:0000313" key="3">
    <source>
        <dbReference type="Proteomes" id="UP000095282"/>
    </source>
</evidence>
<protein>
    <submittedName>
        <fullName evidence="4">Ovule protein</fullName>
    </submittedName>
</protein>
<keyword evidence="2" id="KW-0812">Transmembrane</keyword>
<evidence type="ECO:0000256" key="1">
    <source>
        <dbReference type="SAM" id="MobiDB-lite"/>
    </source>
</evidence>
<dbReference type="AlphaFoldDB" id="A0A1I7URM7"/>